<gene>
    <name evidence="1" type="ORF">ILEXP_LOCUS682</name>
</gene>
<keyword evidence="2" id="KW-1185">Reference proteome</keyword>
<protein>
    <submittedName>
        <fullName evidence="1">Uncharacterized protein</fullName>
    </submittedName>
</protein>
<evidence type="ECO:0000313" key="1">
    <source>
        <dbReference type="EMBL" id="CAK9133762.1"/>
    </source>
</evidence>
<sequence length="93" mass="10795">TKSNRRFSFGKPSKNRKIFRRKNGRFGENEFEEMDLEKWVAENWNGNFVCGVLGDGGIGGRNSEVWRRRNGLIPSERFGNNDIPISLLLDIHR</sequence>
<dbReference type="EMBL" id="CAUOFW020000167">
    <property type="protein sequence ID" value="CAK9133762.1"/>
    <property type="molecule type" value="Genomic_DNA"/>
</dbReference>
<reference evidence="1 2" key="1">
    <citation type="submission" date="2024-02" db="EMBL/GenBank/DDBJ databases">
        <authorList>
            <person name="Vignale AGUSTIN F."/>
            <person name="Sosa J E."/>
            <person name="Modenutti C."/>
        </authorList>
    </citation>
    <scope>NUCLEOTIDE SEQUENCE [LARGE SCALE GENOMIC DNA]</scope>
</reference>
<comment type="caution">
    <text evidence="1">The sequence shown here is derived from an EMBL/GenBank/DDBJ whole genome shotgun (WGS) entry which is preliminary data.</text>
</comment>
<feature type="non-terminal residue" evidence="1">
    <location>
        <position position="93"/>
    </location>
</feature>
<evidence type="ECO:0000313" key="2">
    <source>
        <dbReference type="Proteomes" id="UP001642360"/>
    </source>
</evidence>
<feature type="non-terminal residue" evidence="1">
    <location>
        <position position="1"/>
    </location>
</feature>
<dbReference type="AlphaFoldDB" id="A0ABC8QN31"/>
<dbReference type="Proteomes" id="UP001642360">
    <property type="component" value="Unassembled WGS sequence"/>
</dbReference>
<organism evidence="1 2">
    <name type="scientific">Ilex paraguariensis</name>
    <name type="common">yerba mate</name>
    <dbReference type="NCBI Taxonomy" id="185542"/>
    <lineage>
        <taxon>Eukaryota</taxon>
        <taxon>Viridiplantae</taxon>
        <taxon>Streptophyta</taxon>
        <taxon>Embryophyta</taxon>
        <taxon>Tracheophyta</taxon>
        <taxon>Spermatophyta</taxon>
        <taxon>Magnoliopsida</taxon>
        <taxon>eudicotyledons</taxon>
        <taxon>Gunneridae</taxon>
        <taxon>Pentapetalae</taxon>
        <taxon>asterids</taxon>
        <taxon>campanulids</taxon>
        <taxon>Aquifoliales</taxon>
        <taxon>Aquifoliaceae</taxon>
        <taxon>Ilex</taxon>
    </lineage>
</organism>
<accession>A0ABC8QN31</accession>
<name>A0ABC8QN31_9AQUA</name>
<proteinExistence type="predicted"/>